<evidence type="ECO:0000313" key="4">
    <source>
        <dbReference type="Proteomes" id="UP000326852"/>
    </source>
</evidence>
<dbReference type="EMBL" id="VTFX01000003">
    <property type="protein sequence ID" value="KAD3720715.1"/>
    <property type="molecule type" value="Genomic_DNA"/>
</dbReference>
<reference evidence="3 4" key="1">
    <citation type="submission" date="2019-08" db="EMBL/GenBank/DDBJ databases">
        <title>Arthrobacter sp. nov., isolated from plateau pika and Tibetan wild ass.</title>
        <authorList>
            <person name="Ge Y."/>
        </authorList>
    </citation>
    <scope>NUCLEOTIDE SEQUENCE [LARGE SCALE GENOMIC DNA]</scope>
    <source>
        <strain evidence="3 4">785</strain>
    </source>
</reference>
<dbReference type="AlphaFoldDB" id="A0A5N6MTF4"/>
<name>A0A5N6MTF4_9MICC</name>
<keyword evidence="2" id="KW-0732">Signal</keyword>
<feature type="signal peptide" evidence="2">
    <location>
        <begin position="1"/>
        <end position="22"/>
    </location>
</feature>
<protein>
    <submittedName>
        <fullName evidence="3">Uncharacterized protein</fullName>
    </submittedName>
</protein>
<feature type="chain" id="PRO_5039586577" evidence="2">
    <location>
        <begin position="23"/>
        <end position="121"/>
    </location>
</feature>
<comment type="caution">
    <text evidence="3">The sequence shown here is derived from an EMBL/GenBank/DDBJ whole genome shotgun (WGS) entry which is preliminary data.</text>
</comment>
<keyword evidence="4" id="KW-1185">Reference proteome</keyword>
<feature type="region of interest" description="Disordered" evidence="1">
    <location>
        <begin position="26"/>
        <end position="49"/>
    </location>
</feature>
<evidence type="ECO:0000313" key="3">
    <source>
        <dbReference type="EMBL" id="KAD3720715.1"/>
    </source>
</evidence>
<dbReference type="PROSITE" id="PS51257">
    <property type="entry name" value="PROKAR_LIPOPROTEIN"/>
    <property type="match status" value="1"/>
</dbReference>
<evidence type="ECO:0000256" key="2">
    <source>
        <dbReference type="SAM" id="SignalP"/>
    </source>
</evidence>
<sequence>MMGTHRWFPVAAALSIVVLSTAGCGAGASGRDGTGSGDTGGRPSKWSVSIVDPGPGSYGQCLEDPSVEESFVSADYPASHMSVTLISEATADDARRIADCLQQAVPSAKVSVTGPGSGAGK</sequence>
<gene>
    <name evidence="3" type="ORF">GD627_07920</name>
</gene>
<dbReference type="Proteomes" id="UP000326852">
    <property type="component" value="Unassembled WGS sequence"/>
</dbReference>
<feature type="compositionally biased region" description="Gly residues" evidence="1">
    <location>
        <begin position="26"/>
        <end position="40"/>
    </location>
</feature>
<organism evidence="3 4">
    <name type="scientific">Arthrobacter yangruifuii</name>
    <dbReference type="NCBI Taxonomy" id="2606616"/>
    <lineage>
        <taxon>Bacteria</taxon>
        <taxon>Bacillati</taxon>
        <taxon>Actinomycetota</taxon>
        <taxon>Actinomycetes</taxon>
        <taxon>Micrococcales</taxon>
        <taxon>Micrococcaceae</taxon>
        <taxon>Arthrobacter</taxon>
    </lineage>
</organism>
<evidence type="ECO:0000256" key="1">
    <source>
        <dbReference type="SAM" id="MobiDB-lite"/>
    </source>
</evidence>
<proteinExistence type="predicted"/>
<accession>A0A5N6MTF4</accession>